<gene>
    <name evidence="3" type="ordered locus">Ethha_1629</name>
</gene>
<reference evidence="3 4" key="1">
    <citation type="submission" date="2010-12" db="EMBL/GenBank/DDBJ databases">
        <title>Complete sequence of Ethanoligenens harbinense YUAN-3.</title>
        <authorList>
            <person name="Lucas S."/>
            <person name="Copeland A."/>
            <person name="Lapidus A."/>
            <person name="Cheng J.-F."/>
            <person name="Bruce D."/>
            <person name="Goodwin L."/>
            <person name="Pitluck S."/>
            <person name="Chertkov O."/>
            <person name="Misra M."/>
            <person name="Detter J.C."/>
            <person name="Han C."/>
            <person name="Tapia R."/>
            <person name="Land M."/>
            <person name="Hauser L."/>
            <person name="Jeffries C."/>
            <person name="Kyrpides N."/>
            <person name="Ivanova N."/>
            <person name="Mikhailova N."/>
            <person name="Wang A."/>
            <person name="Mouttaki H."/>
            <person name="He Z."/>
            <person name="Zhou J."/>
            <person name="Hemme C.L."/>
            <person name="Woyke T."/>
        </authorList>
    </citation>
    <scope>NUCLEOTIDE SEQUENCE [LARGE SCALE GENOMIC DNA]</scope>
    <source>
        <strain evidence="4">DSM 18485 / JCM 12961 / CGMCC 1.5033 / YUAN-3</strain>
    </source>
</reference>
<feature type="transmembrane region" description="Helical" evidence="2">
    <location>
        <begin position="36"/>
        <end position="53"/>
    </location>
</feature>
<keyword evidence="2" id="KW-0472">Membrane</keyword>
<feature type="transmembrane region" description="Helical" evidence="2">
    <location>
        <begin position="130"/>
        <end position="150"/>
    </location>
</feature>
<accession>E6U8S9</accession>
<dbReference type="GO" id="GO:0006508">
    <property type="term" value="P:proteolysis"/>
    <property type="evidence" value="ECO:0007669"/>
    <property type="project" value="InterPro"/>
</dbReference>
<keyword evidence="2" id="KW-1133">Transmembrane helix</keyword>
<feature type="transmembrane region" description="Helical" evidence="2">
    <location>
        <begin position="59"/>
        <end position="78"/>
    </location>
</feature>
<evidence type="ECO:0000313" key="3">
    <source>
        <dbReference type="EMBL" id="ADU27164.1"/>
    </source>
</evidence>
<feature type="transmembrane region" description="Helical" evidence="2">
    <location>
        <begin position="90"/>
        <end position="110"/>
    </location>
</feature>
<dbReference type="eggNOG" id="ENOG50301AF">
    <property type="taxonomic scope" value="Bacteria"/>
</dbReference>
<proteinExistence type="predicted"/>
<evidence type="ECO:0000256" key="1">
    <source>
        <dbReference type="PIRSR" id="PIRSR018571-1"/>
    </source>
</evidence>
<dbReference type="Proteomes" id="UP000001551">
    <property type="component" value="Chromosome"/>
</dbReference>
<keyword evidence="2" id="KW-0812">Transmembrane</keyword>
<dbReference type="GO" id="GO:0030436">
    <property type="term" value="P:asexual sporulation"/>
    <property type="evidence" value="ECO:0007669"/>
    <property type="project" value="InterPro"/>
</dbReference>
<dbReference type="STRING" id="663278.Ethha_1629"/>
<dbReference type="HOGENOM" id="CLU_059158_0_0_9"/>
<feature type="active site" evidence="1">
    <location>
        <position position="176"/>
    </location>
</feature>
<name>E6U8S9_ETHHY</name>
<dbReference type="NCBIfam" id="TIGR02854">
    <property type="entry name" value="spore_II_GA"/>
    <property type="match status" value="1"/>
</dbReference>
<dbReference type="PIRSF" id="PIRSF018571">
    <property type="entry name" value="SpoIIGA"/>
    <property type="match status" value="1"/>
</dbReference>
<protein>
    <submittedName>
        <fullName evidence="3">Sigma-E processing peptidase SpoIIGA</fullName>
    </submittedName>
</protein>
<dbReference type="EMBL" id="CP002400">
    <property type="protein sequence ID" value="ADU27164.1"/>
    <property type="molecule type" value="Genomic_DNA"/>
</dbReference>
<dbReference type="RefSeq" id="WP_013485519.1">
    <property type="nucleotide sequence ID" value="NC_014828.1"/>
</dbReference>
<evidence type="ECO:0000313" key="4">
    <source>
        <dbReference type="Proteomes" id="UP000001551"/>
    </source>
</evidence>
<dbReference type="AlphaFoldDB" id="E6U8S9"/>
<dbReference type="GO" id="GO:0004190">
    <property type="term" value="F:aspartic-type endopeptidase activity"/>
    <property type="evidence" value="ECO:0007669"/>
    <property type="project" value="InterPro"/>
</dbReference>
<dbReference type="Pfam" id="PF03419">
    <property type="entry name" value="Peptidase_U4"/>
    <property type="match status" value="1"/>
</dbReference>
<dbReference type="InterPro" id="IPR005081">
    <property type="entry name" value="SpoIIGA"/>
</dbReference>
<sequence length="319" mass="34931">MVRVVYIDVLFAVNLILDYFILLTVSRMLHRQDKRLRLLLGAGVGALYALFIFLPEMGILYTAGLKALLSVGIVLAAYRFSTVKSFLQMLGLFYLVSFAFGGLIFALYFFCTPPGMLMRNGVVYFDISPVTLILAAGACYVAITLFSRLVRRHESRFYSLALSVDGKTVSLSAMLDTGNSLRDPLSGMPVMVVEYGAVQPLLPRALRPVFQKGAAGELPRLEGSGWENRLRMVPYGGLNGKGGLLPAFRPDELAVQMKNRTVKTKDVFIAVCGGRLSSDGRYRALLTPMLINTLSGDDSFAGDARTVPAGHARMHGRDT</sequence>
<keyword evidence="4" id="KW-1185">Reference proteome</keyword>
<organism evidence="3 4">
    <name type="scientific">Ethanoligenens harbinense (strain DSM 18485 / JCM 12961 / CGMCC 1.5033 / YUAN-3)</name>
    <dbReference type="NCBI Taxonomy" id="663278"/>
    <lineage>
        <taxon>Bacteria</taxon>
        <taxon>Bacillati</taxon>
        <taxon>Bacillota</taxon>
        <taxon>Clostridia</taxon>
        <taxon>Eubacteriales</taxon>
        <taxon>Oscillospiraceae</taxon>
        <taxon>Ethanoligenens</taxon>
    </lineage>
</organism>
<evidence type="ECO:0000256" key="2">
    <source>
        <dbReference type="SAM" id="Phobius"/>
    </source>
</evidence>
<feature type="transmembrane region" description="Helical" evidence="2">
    <location>
        <begin position="6"/>
        <end position="24"/>
    </location>
</feature>
<dbReference type="KEGG" id="eha:Ethha_1629"/>